<dbReference type="Proteomes" id="UP001210211">
    <property type="component" value="Unassembled WGS sequence"/>
</dbReference>
<feature type="site" description="Transition state stabilizer" evidence="7">
    <location>
        <position position="180"/>
    </location>
</feature>
<dbReference type="Pfam" id="PF04413">
    <property type="entry name" value="Glycos_transf_N"/>
    <property type="match status" value="1"/>
</dbReference>
<dbReference type="GO" id="GO:0043842">
    <property type="term" value="F:Kdo transferase activity"/>
    <property type="evidence" value="ECO:0007669"/>
    <property type="project" value="UniProtKB-EC"/>
</dbReference>
<evidence type="ECO:0000256" key="4">
    <source>
        <dbReference type="ARBA" id="ARBA00031445"/>
    </source>
</evidence>
<evidence type="ECO:0000313" key="9">
    <source>
        <dbReference type="EMBL" id="KAJ3685255.1"/>
    </source>
</evidence>
<evidence type="ECO:0000256" key="6">
    <source>
        <dbReference type="PIRSR" id="PIRSR639901-1"/>
    </source>
</evidence>
<dbReference type="EMBL" id="JAMRDG010000002">
    <property type="protein sequence ID" value="KAJ3685255.1"/>
    <property type="molecule type" value="Genomic_DNA"/>
</dbReference>
<organism evidence="9 10">
    <name type="scientific">Rhynchospora tenuis</name>
    <dbReference type="NCBI Taxonomy" id="198213"/>
    <lineage>
        <taxon>Eukaryota</taxon>
        <taxon>Viridiplantae</taxon>
        <taxon>Streptophyta</taxon>
        <taxon>Embryophyta</taxon>
        <taxon>Tracheophyta</taxon>
        <taxon>Spermatophyta</taxon>
        <taxon>Magnoliopsida</taxon>
        <taxon>Liliopsida</taxon>
        <taxon>Poales</taxon>
        <taxon>Cyperaceae</taxon>
        <taxon>Cyperoideae</taxon>
        <taxon>Rhynchosporeae</taxon>
        <taxon>Rhynchospora</taxon>
    </lineage>
</organism>
<reference evidence="9 10" key="1">
    <citation type="journal article" date="2022" name="Cell">
        <title>Repeat-based holocentromeres influence genome architecture and karyotype evolution.</title>
        <authorList>
            <person name="Hofstatter P.G."/>
            <person name="Thangavel G."/>
            <person name="Lux T."/>
            <person name="Neumann P."/>
            <person name="Vondrak T."/>
            <person name="Novak P."/>
            <person name="Zhang M."/>
            <person name="Costa L."/>
            <person name="Castellani M."/>
            <person name="Scott A."/>
            <person name="Toegelov H."/>
            <person name="Fuchs J."/>
            <person name="Mata-Sucre Y."/>
            <person name="Dias Y."/>
            <person name="Vanzela A.L.L."/>
            <person name="Huettel B."/>
            <person name="Almeida C.C.S."/>
            <person name="Simkova H."/>
            <person name="Souza G."/>
            <person name="Pedrosa-Harand A."/>
            <person name="Macas J."/>
            <person name="Mayer K.F.X."/>
            <person name="Houben A."/>
            <person name="Marques A."/>
        </authorList>
    </citation>
    <scope>NUCLEOTIDE SEQUENCE [LARGE SCALE GENOMIC DNA]</scope>
    <source>
        <strain evidence="9">RhyTen1mFocal</strain>
    </source>
</reference>
<evidence type="ECO:0000256" key="3">
    <source>
        <dbReference type="ARBA" id="ARBA00022679"/>
    </source>
</evidence>
<dbReference type="InterPro" id="IPR039901">
    <property type="entry name" value="Kdotransferase"/>
</dbReference>
<dbReference type="PANTHER" id="PTHR42755">
    <property type="entry name" value="3-DEOXY-MANNO-OCTULOSONATE CYTIDYLYLTRANSFERASE"/>
    <property type="match status" value="1"/>
</dbReference>
<dbReference type="FunFam" id="3.40.50.2000:FF:000032">
    <property type="entry name" value="3-deoxy-D-manno-octulosonic acid transferase"/>
    <property type="match status" value="1"/>
</dbReference>
<keyword evidence="3" id="KW-0808">Transferase</keyword>
<dbReference type="AlphaFoldDB" id="A0AAD5WAN4"/>
<dbReference type="PANTHER" id="PTHR42755:SF1">
    <property type="entry name" value="3-DEOXY-D-MANNO-OCTULOSONIC ACID TRANSFERASE, MITOCHONDRIAL-RELATED"/>
    <property type="match status" value="1"/>
</dbReference>
<comment type="catalytic activity">
    <reaction evidence="5">
        <text>lipid IVA (E. coli) + CMP-3-deoxy-beta-D-manno-octulosonate = alpha-Kdo-(2-&gt;6)-lipid IVA (E. coli) + CMP + H(+)</text>
        <dbReference type="Rhea" id="RHEA:28066"/>
        <dbReference type="ChEBI" id="CHEBI:15378"/>
        <dbReference type="ChEBI" id="CHEBI:58603"/>
        <dbReference type="ChEBI" id="CHEBI:60364"/>
        <dbReference type="ChEBI" id="CHEBI:60377"/>
        <dbReference type="ChEBI" id="CHEBI:85987"/>
        <dbReference type="EC" id="2.4.99.12"/>
    </reaction>
</comment>
<dbReference type="Gene3D" id="3.40.50.2000">
    <property type="entry name" value="Glycogen Phosphorylase B"/>
    <property type="match status" value="1"/>
</dbReference>
<comment type="caution">
    <text evidence="9">The sequence shown here is derived from an EMBL/GenBank/DDBJ whole genome shotgun (WGS) entry which is preliminary data.</text>
</comment>
<dbReference type="EC" id="2.4.99.12" evidence="2"/>
<evidence type="ECO:0000256" key="1">
    <source>
        <dbReference type="ARBA" id="ARBA00006380"/>
    </source>
</evidence>
<dbReference type="GO" id="GO:0009245">
    <property type="term" value="P:lipid A biosynthetic process"/>
    <property type="evidence" value="ECO:0007669"/>
    <property type="project" value="TreeGrafter"/>
</dbReference>
<keyword evidence="10" id="KW-1185">Reference proteome</keyword>
<feature type="active site" description="Proton acceptor" evidence="6">
    <location>
        <position position="107"/>
    </location>
</feature>
<evidence type="ECO:0000256" key="7">
    <source>
        <dbReference type="PIRSR" id="PIRSR639901-2"/>
    </source>
</evidence>
<dbReference type="SUPFAM" id="SSF53756">
    <property type="entry name" value="UDP-Glycosyltransferase/glycogen phosphorylase"/>
    <property type="match status" value="1"/>
</dbReference>
<evidence type="ECO:0000313" key="10">
    <source>
        <dbReference type="Proteomes" id="UP001210211"/>
    </source>
</evidence>
<evidence type="ECO:0000256" key="5">
    <source>
        <dbReference type="ARBA" id="ARBA00049183"/>
    </source>
</evidence>
<feature type="domain" description="3-deoxy-D-manno-octulosonic-acid transferase N-terminal" evidence="8">
    <location>
        <begin position="92"/>
        <end position="262"/>
    </location>
</feature>
<dbReference type="GO" id="GO:0005886">
    <property type="term" value="C:plasma membrane"/>
    <property type="evidence" value="ECO:0007669"/>
    <property type="project" value="TreeGrafter"/>
</dbReference>
<dbReference type="InterPro" id="IPR038107">
    <property type="entry name" value="Glycos_transf_N_sf"/>
</dbReference>
<comment type="similarity">
    <text evidence="1">Belongs to the glycosyltransferase group 1 family. Glycosyltransferase 30 subfamily.</text>
</comment>
<evidence type="ECO:0000256" key="2">
    <source>
        <dbReference type="ARBA" id="ARBA00012621"/>
    </source>
</evidence>
<accession>A0AAD5WAN4</accession>
<feature type="site" description="Transition state stabilizer" evidence="7">
    <location>
        <position position="260"/>
    </location>
</feature>
<dbReference type="InterPro" id="IPR007507">
    <property type="entry name" value="Glycos_transf_N"/>
</dbReference>
<dbReference type="Gene3D" id="3.40.50.11720">
    <property type="entry name" value="3-Deoxy-D-manno-octulosonic-acid transferase, N-terminal domain"/>
    <property type="match status" value="1"/>
</dbReference>
<sequence length="480" mass="54060">MAFLAQEQPRNVHRLTGSIAPPADASSLFRTEKREMKSVWKGRLAYEIYRAVTRAAGPALYYLVEWRRRRRWWRKQGNTERVPPFAAPGVRPPGTPLVWVHAVSLGEALAALPLVRHHYSTSVPTSSFVILMTTTTFSAFEVVKDLLPDGVIFQMAPIDTPAEVQRFIGYWDPCAILLIESELWPNLILYAAQKGIRLGLLNARMSSKSFKRWSTPPALPLISLMLSKFSLIAPLSNTEALRYQLLGASPTIIHFAGDLKYAAGDYEVKEKERKMILDDLKEQIADRPTWLAASIHTGEERVMLRTHNELTKMFPELLLILVTRHPRDGHRIALELKEQKVNVAIRSKKEVISQSTRVYVVDTLGELRVLYRVSGVAVIGGSFLPGLCGHNVSEAAAAACAILTGSYVGHFHQMITEMRQISPFSIKQVREERELMDALKMLLGDEKIRETHQKAAKQSFEIMSKGVVQSVWELVSIFVL</sequence>
<protein>
    <recommendedName>
        <fullName evidence="2">lipid IVA 3-deoxy-D-manno-octulosonic acid transferase</fullName>
        <ecNumber evidence="2">2.4.99.12</ecNumber>
    </recommendedName>
    <alternativeName>
        <fullName evidence="4">Lipid IV(A) 3-deoxy-D-manno-octulosonic acid transferase</fullName>
    </alternativeName>
</protein>
<gene>
    <name evidence="9" type="ORF">LUZ61_014419</name>
</gene>
<evidence type="ECO:0000259" key="8">
    <source>
        <dbReference type="Pfam" id="PF04413"/>
    </source>
</evidence>
<proteinExistence type="inferred from homology"/>
<name>A0AAD5WAN4_9POAL</name>
<dbReference type="FunFam" id="3.40.50.11720:FF:000001">
    <property type="entry name" value="3-deoxy-D-manno-octulosonic acid transferase"/>
    <property type="match status" value="1"/>
</dbReference>